<name>A0A3R7SU99_PENVA</name>
<keyword evidence="3" id="KW-1185">Reference proteome</keyword>
<feature type="transmembrane region" description="Helical" evidence="1">
    <location>
        <begin position="107"/>
        <end position="131"/>
    </location>
</feature>
<keyword evidence="1" id="KW-0472">Membrane</keyword>
<feature type="transmembrane region" description="Helical" evidence="1">
    <location>
        <begin position="224"/>
        <end position="250"/>
    </location>
</feature>
<proteinExistence type="predicted"/>
<gene>
    <name evidence="2" type="ORF">C7M84_006097</name>
</gene>
<keyword evidence="1" id="KW-0812">Transmembrane</keyword>
<reference evidence="2 3" key="2">
    <citation type="submission" date="2019-01" db="EMBL/GenBank/DDBJ databases">
        <title>The decoding of complex shrimp genome reveals the adaptation for benthos swimmer, frequently molting mechanism and breeding impact on genome.</title>
        <authorList>
            <person name="Sun Y."/>
            <person name="Gao Y."/>
            <person name="Yu Y."/>
        </authorList>
    </citation>
    <scope>NUCLEOTIDE SEQUENCE [LARGE SCALE GENOMIC DNA]</scope>
    <source>
        <tissue evidence="2">Muscle</tissue>
    </source>
</reference>
<reference evidence="2 3" key="1">
    <citation type="submission" date="2018-04" db="EMBL/GenBank/DDBJ databases">
        <authorList>
            <person name="Zhang X."/>
            <person name="Yuan J."/>
            <person name="Li F."/>
            <person name="Xiang J."/>
        </authorList>
    </citation>
    <scope>NUCLEOTIDE SEQUENCE [LARGE SCALE GENOMIC DNA]</scope>
    <source>
        <tissue evidence="2">Muscle</tissue>
    </source>
</reference>
<keyword evidence="1" id="KW-1133">Transmembrane helix</keyword>
<evidence type="ECO:0000256" key="1">
    <source>
        <dbReference type="SAM" id="Phobius"/>
    </source>
</evidence>
<feature type="transmembrane region" description="Helical" evidence="1">
    <location>
        <begin position="151"/>
        <end position="172"/>
    </location>
</feature>
<organism evidence="2 3">
    <name type="scientific">Penaeus vannamei</name>
    <name type="common">Whiteleg shrimp</name>
    <name type="synonym">Litopenaeus vannamei</name>
    <dbReference type="NCBI Taxonomy" id="6689"/>
    <lineage>
        <taxon>Eukaryota</taxon>
        <taxon>Metazoa</taxon>
        <taxon>Ecdysozoa</taxon>
        <taxon>Arthropoda</taxon>
        <taxon>Crustacea</taxon>
        <taxon>Multicrustacea</taxon>
        <taxon>Malacostraca</taxon>
        <taxon>Eumalacostraca</taxon>
        <taxon>Eucarida</taxon>
        <taxon>Decapoda</taxon>
        <taxon>Dendrobranchiata</taxon>
        <taxon>Penaeoidea</taxon>
        <taxon>Penaeidae</taxon>
        <taxon>Penaeus</taxon>
    </lineage>
</organism>
<comment type="caution">
    <text evidence="2">The sequence shown here is derived from an EMBL/GenBank/DDBJ whole genome shotgun (WGS) entry which is preliminary data.</text>
</comment>
<dbReference type="EMBL" id="QCYY01001781">
    <property type="protein sequence ID" value="ROT75366.1"/>
    <property type="molecule type" value="Genomic_DNA"/>
</dbReference>
<sequence>MFPASLSLIKLSLSVRSSAVHHHYRLSGLIFSLLSSYIFSSPFALLCLSFLPSSQPIPSSFLKPFSGSLHPNRLHNGWILCSPPSAALHGRPSHAPGHLQLRLFERVLLLLPLLSFSFSSSYSSFSFFTLFSFFPPLHLSLPFLPPHPLSFFSSSFLFFLLFLLPLPLLLLLPTFLSFSPPPSSIISSFTPLSLFFFPFSSPFYSSLSFSSSSWHTTFKSSPPLLLLFFFLLLFLLFFLLFLCFFLLLPLAHHIQKFLHRAHCRQRFLFPLFLHPLPFLPSQSPSSPKYFISFSLLHPCSSTPPSPITSPPSLLSPPLPSPPRHFSTLSPPPRPLHHFLLHHFLLFHVTSQHFLLLHHFLHHVPSTTSTSTTSLHNISSSFKAFIIFHLTSQLFLVLHCLAAIATAT</sequence>
<evidence type="ECO:0000313" key="2">
    <source>
        <dbReference type="EMBL" id="ROT75366.1"/>
    </source>
</evidence>
<feature type="transmembrane region" description="Helical" evidence="1">
    <location>
        <begin position="380"/>
        <end position="404"/>
    </location>
</feature>
<feature type="transmembrane region" description="Helical" evidence="1">
    <location>
        <begin position="29"/>
        <end position="51"/>
    </location>
</feature>
<dbReference type="Proteomes" id="UP000283509">
    <property type="component" value="Unassembled WGS sequence"/>
</dbReference>
<dbReference type="AlphaFoldDB" id="A0A3R7SU99"/>
<protein>
    <submittedName>
        <fullName evidence="2">Uncharacterized protein</fullName>
    </submittedName>
</protein>
<accession>A0A3R7SU99</accession>
<feature type="transmembrane region" description="Helical" evidence="1">
    <location>
        <begin position="184"/>
        <end position="204"/>
    </location>
</feature>
<evidence type="ECO:0000313" key="3">
    <source>
        <dbReference type="Proteomes" id="UP000283509"/>
    </source>
</evidence>